<dbReference type="eggNOG" id="COG4783">
    <property type="taxonomic scope" value="Bacteria"/>
</dbReference>
<dbReference type="Gene3D" id="3.30.2010.10">
    <property type="entry name" value="Metalloproteases ('zincins'), catalytic domain"/>
    <property type="match status" value="1"/>
</dbReference>
<dbReference type="GO" id="GO:0016020">
    <property type="term" value="C:membrane"/>
    <property type="evidence" value="ECO:0007669"/>
    <property type="project" value="TreeGrafter"/>
</dbReference>
<keyword evidence="9" id="KW-1185">Reference proteome</keyword>
<proteinExistence type="inferred from homology"/>
<feature type="domain" description="Peptidase M48" evidence="7">
    <location>
        <begin position="4"/>
        <end position="159"/>
    </location>
</feature>
<geneLocation type="plasmid" evidence="9">
    <name>psj05684b</name>
</geneLocation>
<evidence type="ECO:0000256" key="2">
    <source>
        <dbReference type="ARBA" id="ARBA00022723"/>
    </source>
</evidence>
<sequence>MVLERAEINAFALPGNKIGIFEGMFRVVESDDQLAAVIGHEIGHLAAEHSQERMNAQLLTGLGLQALSLLLNVGDVEYAAEIAAALGIGIEYGLVLPYSRRQELEADRLGVENMASAGFDPRAAVELWRRMDVAAGTRTPELLATHPAPSSRIEAIEAMLPENI</sequence>
<accession>A0A249PLV4</accession>
<comment type="similarity">
    <text evidence="6">Belongs to the peptidase M48 family.</text>
</comment>
<dbReference type="EMBL" id="CP023068">
    <property type="protein sequence ID" value="ASY66920.1"/>
    <property type="molecule type" value="Genomic_DNA"/>
</dbReference>
<evidence type="ECO:0000313" key="9">
    <source>
        <dbReference type="Proteomes" id="UP000217211"/>
    </source>
</evidence>
<dbReference type="PANTHER" id="PTHR22726">
    <property type="entry name" value="METALLOENDOPEPTIDASE OMA1"/>
    <property type="match status" value="1"/>
</dbReference>
<evidence type="ECO:0000313" key="8">
    <source>
        <dbReference type="EMBL" id="ASY66920.1"/>
    </source>
</evidence>
<organism evidence="8 9">
    <name type="scientific">Sinorhizobium sojae CCBAU 05684</name>
    <dbReference type="NCBI Taxonomy" id="716928"/>
    <lineage>
        <taxon>Bacteria</taxon>
        <taxon>Pseudomonadati</taxon>
        <taxon>Pseudomonadota</taxon>
        <taxon>Alphaproteobacteria</taxon>
        <taxon>Hyphomicrobiales</taxon>
        <taxon>Rhizobiaceae</taxon>
        <taxon>Sinorhizobium/Ensifer group</taxon>
        <taxon>Sinorhizobium</taxon>
    </lineage>
</organism>
<dbReference type="GO" id="GO:0046872">
    <property type="term" value="F:metal ion binding"/>
    <property type="evidence" value="ECO:0007669"/>
    <property type="project" value="UniProtKB-KW"/>
</dbReference>
<dbReference type="STRING" id="716928.GCA_000261485_02969"/>
<dbReference type="CDD" id="cd07331">
    <property type="entry name" value="M48C_Oma1_like"/>
    <property type="match status" value="1"/>
</dbReference>
<keyword evidence="4 6" id="KW-0862">Zinc</keyword>
<keyword evidence="5 6" id="KW-0482">Metalloprotease</keyword>
<evidence type="ECO:0000256" key="3">
    <source>
        <dbReference type="ARBA" id="ARBA00022801"/>
    </source>
</evidence>
<evidence type="ECO:0000256" key="1">
    <source>
        <dbReference type="ARBA" id="ARBA00022670"/>
    </source>
</evidence>
<name>A0A249PLV4_9HYPH</name>
<dbReference type="KEGG" id="esj:SJ05684_b59380"/>
<dbReference type="PANTHER" id="PTHR22726:SF24">
    <property type="entry name" value="M48 FAMILY METALLOPEPTIDASE"/>
    <property type="match status" value="1"/>
</dbReference>
<protein>
    <submittedName>
        <fullName evidence="8">Zn-dependent protease with chaperone function</fullName>
    </submittedName>
</protein>
<dbReference type="AlphaFoldDB" id="A0A249PLV4"/>
<keyword evidence="8" id="KW-0614">Plasmid</keyword>
<keyword evidence="3 6" id="KW-0378">Hydrolase</keyword>
<dbReference type="GO" id="GO:0051603">
    <property type="term" value="P:proteolysis involved in protein catabolic process"/>
    <property type="evidence" value="ECO:0007669"/>
    <property type="project" value="TreeGrafter"/>
</dbReference>
<reference evidence="8 9" key="1">
    <citation type="submission" date="2017-08" db="EMBL/GenBank/DDBJ databases">
        <title>Multipartite genome sequences of Sinorhizobium species nodulating soybeans.</title>
        <authorList>
            <person name="Tian C.F."/>
        </authorList>
    </citation>
    <scope>NUCLEOTIDE SEQUENCE [LARGE SCALE GENOMIC DNA]</scope>
    <source>
        <strain evidence="8 9">CCBAU 05684</strain>
        <plasmid evidence="9">psj05684b</plasmid>
    </source>
</reference>
<evidence type="ECO:0000256" key="4">
    <source>
        <dbReference type="ARBA" id="ARBA00022833"/>
    </source>
</evidence>
<comment type="cofactor">
    <cofactor evidence="6">
        <name>Zn(2+)</name>
        <dbReference type="ChEBI" id="CHEBI:29105"/>
    </cofactor>
    <text evidence="6">Binds 1 zinc ion per subunit.</text>
</comment>
<evidence type="ECO:0000259" key="7">
    <source>
        <dbReference type="Pfam" id="PF01435"/>
    </source>
</evidence>
<keyword evidence="2" id="KW-0479">Metal-binding</keyword>
<evidence type="ECO:0000256" key="6">
    <source>
        <dbReference type="RuleBase" id="RU003983"/>
    </source>
</evidence>
<dbReference type="Proteomes" id="UP000217211">
    <property type="component" value="Plasmid pSJ05684b"/>
</dbReference>
<gene>
    <name evidence="8" type="ORF">SJ05684_b59380</name>
</gene>
<dbReference type="InterPro" id="IPR001915">
    <property type="entry name" value="Peptidase_M48"/>
</dbReference>
<keyword evidence="1 6" id="KW-0645">Protease</keyword>
<dbReference type="Pfam" id="PF01435">
    <property type="entry name" value="Peptidase_M48"/>
    <property type="match status" value="1"/>
</dbReference>
<dbReference type="InterPro" id="IPR051156">
    <property type="entry name" value="Mito/Outer_Membr_Metalloprot"/>
</dbReference>
<dbReference type="GO" id="GO:0004222">
    <property type="term" value="F:metalloendopeptidase activity"/>
    <property type="evidence" value="ECO:0007669"/>
    <property type="project" value="InterPro"/>
</dbReference>
<evidence type="ECO:0000256" key="5">
    <source>
        <dbReference type="ARBA" id="ARBA00023049"/>
    </source>
</evidence>